<organism evidence="2">
    <name type="scientific">Aphanomyces astaci</name>
    <name type="common">Crayfish plague agent</name>
    <dbReference type="NCBI Taxonomy" id="112090"/>
    <lineage>
        <taxon>Eukaryota</taxon>
        <taxon>Sar</taxon>
        <taxon>Stramenopiles</taxon>
        <taxon>Oomycota</taxon>
        <taxon>Saprolegniomycetes</taxon>
        <taxon>Saprolegniales</taxon>
        <taxon>Verrucalvaceae</taxon>
        <taxon>Aphanomyces</taxon>
    </lineage>
</organism>
<dbReference type="VEuPathDB" id="FungiDB:H257_07002"/>
<keyword evidence="1" id="KW-0472">Membrane</keyword>
<dbReference type="RefSeq" id="XP_009830713.1">
    <property type="nucleotide sequence ID" value="XM_009832411.1"/>
</dbReference>
<dbReference type="GeneID" id="20808998"/>
<feature type="transmembrane region" description="Helical" evidence="1">
    <location>
        <begin position="27"/>
        <end position="47"/>
    </location>
</feature>
<accession>W4GJA4</accession>
<reference evidence="2" key="1">
    <citation type="submission" date="2013-12" db="EMBL/GenBank/DDBJ databases">
        <title>The Genome Sequence of Aphanomyces astaci APO3.</title>
        <authorList>
            <consortium name="The Broad Institute Genomics Platform"/>
            <person name="Russ C."/>
            <person name="Tyler B."/>
            <person name="van West P."/>
            <person name="Dieguez-Uribeondo J."/>
            <person name="Young S.K."/>
            <person name="Zeng Q."/>
            <person name="Gargeya S."/>
            <person name="Fitzgerald M."/>
            <person name="Abouelleil A."/>
            <person name="Alvarado L."/>
            <person name="Chapman S.B."/>
            <person name="Gainer-Dewar J."/>
            <person name="Goldberg J."/>
            <person name="Griggs A."/>
            <person name="Gujja S."/>
            <person name="Hansen M."/>
            <person name="Howarth C."/>
            <person name="Imamovic A."/>
            <person name="Ireland A."/>
            <person name="Larimer J."/>
            <person name="McCowan C."/>
            <person name="Murphy C."/>
            <person name="Pearson M."/>
            <person name="Poon T.W."/>
            <person name="Priest M."/>
            <person name="Roberts A."/>
            <person name="Saif S."/>
            <person name="Shea T."/>
            <person name="Sykes S."/>
            <person name="Wortman J."/>
            <person name="Nusbaum C."/>
            <person name="Birren B."/>
        </authorList>
    </citation>
    <scope>NUCLEOTIDE SEQUENCE [LARGE SCALE GENOMIC DNA]</scope>
    <source>
        <strain evidence="2">APO3</strain>
    </source>
</reference>
<keyword evidence="1" id="KW-1133">Transmembrane helix</keyword>
<keyword evidence="1" id="KW-0812">Transmembrane</keyword>
<evidence type="ECO:0000313" key="2">
    <source>
        <dbReference type="EMBL" id="ETV79777.1"/>
    </source>
</evidence>
<evidence type="ECO:0000256" key="1">
    <source>
        <dbReference type="SAM" id="Phobius"/>
    </source>
</evidence>
<proteinExistence type="predicted"/>
<name>W4GJA4_APHAT</name>
<dbReference type="OrthoDB" id="8062037at2759"/>
<dbReference type="AlphaFoldDB" id="W4GJA4"/>
<gene>
    <name evidence="2" type="ORF">H257_07002</name>
</gene>
<dbReference type="EMBL" id="KI913127">
    <property type="protein sequence ID" value="ETV79777.1"/>
    <property type="molecule type" value="Genomic_DNA"/>
</dbReference>
<sequence length="59" mass="6382">MADDDTPTEAPFGGGGLAAVSYFSSSYWVGFLIMVSGVVVPLAYMFVQNKKAFKSVRRD</sequence>
<protein>
    <submittedName>
        <fullName evidence="2">Uncharacterized protein</fullName>
    </submittedName>
</protein>